<feature type="transmembrane region" description="Helical" evidence="5">
    <location>
        <begin position="411"/>
        <end position="429"/>
    </location>
</feature>
<dbReference type="PANTHER" id="PTHR37422">
    <property type="entry name" value="TEICHURONIC ACID BIOSYNTHESIS PROTEIN TUAE"/>
    <property type="match status" value="1"/>
</dbReference>
<feature type="transmembrane region" description="Helical" evidence="5">
    <location>
        <begin position="127"/>
        <end position="146"/>
    </location>
</feature>
<dbReference type="PANTHER" id="PTHR37422:SF13">
    <property type="entry name" value="LIPOPOLYSACCHARIDE BIOSYNTHESIS PROTEIN PA4999-RELATED"/>
    <property type="match status" value="1"/>
</dbReference>
<protein>
    <recommendedName>
        <fullName evidence="6">O-antigen ligase-related domain-containing protein</fullName>
    </recommendedName>
</protein>
<keyword evidence="8" id="KW-1185">Reference proteome</keyword>
<evidence type="ECO:0000259" key="6">
    <source>
        <dbReference type="Pfam" id="PF04932"/>
    </source>
</evidence>
<accession>A0A4R9BM56</accession>
<keyword evidence="3 5" id="KW-1133">Transmembrane helix</keyword>
<evidence type="ECO:0000256" key="2">
    <source>
        <dbReference type="ARBA" id="ARBA00022692"/>
    </source>
</evidence>
<feature type="transmembrane region" description="Helical" evidence="5">
    <location>
        <begin position="25"/>
        <end position="44"/>
    </location>
</feature>
<evidence type="ECO:0000256" key="4">
    <source>
        <dbReference type="ARBA" id="ARBA00023136"/>
    </source>
</evidence>
<feature type="transmembrane region" description="Helical" evidence="5">
    <location>
        <begin position="153"/>
        <end position="174"/>
    </location>
</feature>
<dbReference type="InterPro" id="IPR007016">
    <property type="entry name" value="O-antigen_ligase-rel_domated"/>
</dbReference>
<feature type="transmembrane region" description="Helical" evidence="5">
    <location>
        <begin position="267"/>
        <end position="288"/>
    </location>
</feature>
<evidence type="ECO:0000313" key="8">
    <source>
        <dbReference type="Proteomes" id="UP000297626"/>
    </source>
</evidence>
<gene>
    <name evidence="7" type="ORF">E3T51_13410</name>
</gene>
<dbReference type="InterPro" id="IPR051533">
    <property type="entry name" value="WaaL-like"/>
</dbReference>
<proteinExistence type="predicted"/>
<comment type="caution">
    <text evidence="7">The sequence shown here is derived from an EMBL/GenBank/DDBJ whole genome shotgun (WGS) entry which is preliminary data.</text>
</comment>
<dbReference type="Pfam" id="PF04932">
    <property type="entry name" value="Wzy_C"/>
    <property type="match status" value="1"/>
</dbReference>
<organism evidence="7 8">
    <name type="scientific">Cryobacterium serini</name>
    <dbReference type="NCBI Taxonomy" id="1259201"/>
    <lineage>
        <taxon>Bacteria</taxon>
        <taxon>Bacillati</taxon>
        <taxon>Actinomycetota</taxon>
        <taxon>Actinomycetes</taxon>
        <taxon>Micrococcales</taxon>
        <taxon>Microbacteriaceae</taxon>
        <taxon>Cryobacterium</taxon>
    </lineage>
</organism>
<dbReference type="AlphaFoldDB" id="A0A4R9BM56"/>
<feature type="transmembrane region" description="Helical" evidence="5">
    <location>
        <begin position="89"/>
        <end position="107"/>
    </location>
</feature>
<feature type="transmembrane region" description="Helical" evidence="5">
    <location>
        <begin position="229"/>
        <end position="246"/>
    </location>
</feature>
<evidence type="ECO:0000313" key="7">
    <source>
        <dbReference type="EMBL" id="TFD86127.1"/>
    </source>
</evidence>
<evidence type="ECO:0000256" key="1">
    <source>
        <dbReference type="ARBA" id="ARBA00004141"/>
    </source>
</evidence>
<reference evidence="7 8" key="1">
    <citation type="submission" date="2019-03" db="EMBL/GenBank/DDBJ databases">
        <title>Genomics of glacier-inhabiting Cryobacterium strains.</title>
        <authorList>
            <person name="Liu Q."/>
            <person name="Xin Y.-H."/>
        </authorList>
    </citation>
    <scope>NUCLEOTIDE SEQUENCE [LARGE SCALE GENOMIC DNA]</scope>
    <source>
        <strain evidence="7 8">Sr54</strain>
    </source>
</reference>
<keyword evidence="4 5" id="KW-0472">Membrane</keyword>
<dbReference type="EMBL" id="SOHN01000016">
    <property type="protein sequence ID" value="TFD86127.1"/>
    <property type="molecule type" value="Genomic_DNA"/>
</dbReference>
<feature type="transmembrane region" description="Helical" evidence="5">
    <location>
        <begin position="359"/>
        <end position="379"/>
    </location>
</feature>
<keyword evidence="2 5" id="KW-0812">Transmembrane</keyword>
<sequence>MTQTLMIRNFKTLQLRLDDSRSARTLLLVMTVSLVVLALESLLYPSQNNVPTGLFSLEIRGLNLRVPDVAALGIFLVGLFSARAETPRLVPYFVTLGIAVLYVAITAAVNSADGMGLGTIFTQSRFLFYSLLFLPVIGTVSGVALLKVGNDALKWVAVPAFGTVLVWISGQSAFQVPGFPGSSYGPVGADAGTIIGFLALCAVGHAAMQGKVTLSTLWLLLPLIGGQRASIVATTVIGLVGVAIILGRKDVLTEEKRRKIRRRSLGAAVLALVGSSLLIIAGSTMPAFQRLIGAVTATFTSEGKVASADTRPYLIQQSWEIIQQSPLIGHGFGKTVNFYDIYRMAFIETGSAHNFIADILIRGGLVGGLISLCLVIAAFSATRPWGIDRLFWVVILMTLLGKAMLEPAFDKYRLVFLLALALTGVLISSRQKNKKQSILPGRASESAQ</sequence>
<feature type="transmembrane region" description="Helical" evidence="5">
    <location>
        <begin position="386"/>
        <end position="405"/>
    </location>
</feature>
<name>A0A4R9BM56_9MICO</name>
<feature type="transmembrane region" description="Helical" evidence="5">
    <location>
        <begin position="64"/>
        <end position="82"/>
    </location>
</feature>
<evidence type="ECO:0000256" key="3">
    <source>
        <dbReference type="ARBA" id="ARBA00022989"/>
    </source>
</evidence>
<feature type="domain" description="O-antigen ligase-related" evidence="6">
    <location>
        <begin position="219"/>
        <end position="370"/>
    </location>
</feature>
<comment type="subcellular location">
    <subcellularLocation>
        <location evidence="1">Membrane</location>
        <topology evidence="1">Multi-pass membrane protein</topology>
    </subcellularLocation>
</comment>
<evidence type="ECO:0000256" key="5">
    <source>
        <dbReference type="SAM" id="Phobius"/>
    </source>
</evidence>
<dbReference type="Proteomes" id="UP000297626">
    <property type="component" value="Unassembled WGS sequence"/>
</dbReference>
<dbReference type="GO" id="GO:0016020">
    <property type="term" value="C:membrane"/>
    <property type="evidence" value="ECO:0007669"/>
    <property type="project" value="UniProtKB-SubCell"/>
</dbReference>